<reference evidence="2" key="2">
    <citation type="submission" date="2025-09" db="UniProtKB">
        <authorList>
            <consortium name="Ensembl"/>
        </authorList>
    </citation>
    <scope>IDENTIFICATION</scope>
</reference>
<organism evidence="2 3">
    <name type="scientific">Cyprinus carpio carpio</name>
    <dbReference type="NCBI Taxonomy" id="630221"/>
    <lineage>
        <taxon>Eukaryota</taxon>
        <taxon>Metazoa</taxon>
        <taxon>Chordata</taxon>
        <taxon>Craniata</taxon>
        <taxon>Vertebrata</taxon>
        <taxon>Euteleostomi</taxon>
        <taxon>Actinopterygii</taxon>
        <taxon>Neopterygii</taxon>
        <taxon>Teleostei</taxon>
        <taxon>Ostariophysi</taxon>
        <taxon>Cypriniformes</taxon>
        <taxon>Cyprinidae</taxon>
        <taxon>Cyprininae</taxon>
        <taxon>Cyprinus</taxon>
    </lineage>
</organism>
<dbReference type="Ensembl" id="ENSCCRT00000118457.1">
    <property type="protein sequence ID" value="ENSCCRP00000105148.1"/>
    <property type="gene ID" value="ENSCCRG00000057212.1"/>
</dbReference>
<dbReference type="Pfam" id="PF13358">
    <property type="entry name" value="DDE_3"/>
    <property type="match status" value="1"/>
</dbReference>
<evidence type="ECO:0000313" key="3">
    <source>
        <dbReference type="Proteomes" id="UP001108240"/>
    </source>
</evidence>
<dbReference type="GeneTree" id="ENSGT01150000287113"/>
<dbReference type="GO" id="GO:0003676">
    <property type="term" value="F:nucleic acid binding"/>
    <property type="evidence" value="ECO:0007669"/>
    <property type="project" value="InterPro"/>
</dbReference>
<keyword evidence="3" id="KW-1185">Reference proteome</keyword>
<reference evidence="2" key="1">
    <citation type="submission" date="2025-08" db="UniProtKB">
        <authorList>
            <consortium name="Ensembl"/>
        </authorList>
    </citation>
    <scope>IDENTIFICATION</scope>
</reference>
<sequence>SGSSGQPLWQAQVLETLSELRVAWIPPSISRFLRTFNVQESVKRLKLRWGWLFQQDNDLKHCSKSTKEFMHRTRYNVLEWPSQSPDLNIIKHLWIDLKQVVHTRQPSNRQRFYKEE</sequence>
<proteinExistence type="predicted"/>
<accession>A0A9J7XDY9</accession>
<dbReference type="AlphaFoldDB" id="A0A9J7XDY9"/>
<name>A0A9J7XDY9_CYPCA</name>
<evidence type="ECO:0000313" key="2">
    <source>
        <dbReference type="Ensembl" id="ENSCCRP00000105148.1"/>
    </source>
</evidence>
<dbReference type="InterPro" id="IPR036397">
    <property type="entry name" value="RNaseH_sf"/>
</dbReference>
<dbReference type="Gene3D" id="3.30.420.10">
    <property type="entry name" value="Ribonuclease H-like superfamily/Ribonuclease H"/>
    <property type="match status" value="1"/>
</dbReference>
<evidence type="ECO:0000259" key="1">
    <source>
        <dbReference type="Pfam" id="PF13358"/>
    </source>
</evidence>
<dbReference type="Proteomes" id="UP001108240">
    <property type="component" value="Unplaced"/>
</dbReference>
<dbReference type="InterPro" id="IPR038717">
    <property type="entry name" value="Tc1-like_DDE_dom"/>
</dbReference>
<feature type="domain" description="Tc1-like transposase DDE" evidence="1">
    <location>
        <begin position="50"/>
        <end position="109"/>
    </location>
</feature>
<protein>
    <recommendedName>
        <fullName evidence="1">Tc1-like transposase DDE domain-containing protein</fullName>
    </recommendedName>
</protein>